<reference evidence="2 3" key="1">
    <citation type="journal article" date="2013" name="Antonie Van Leeuwenhoek">
        <title>Dongia rigui sp. nov., isolated from freshwater of a large wetland in Korea.</title>
        <authorList>
            <person name="Baik K.S."/>
            <person name="Hwang Y.M."/>
            <person name="Choi J.S."/>
            <person name="Kwon J."/>
            <person name="Seong C.N."/>
        </authorList>
    </citation>
    <scope>NUCLEOTIDE SEQUENCE [LARGE SCALE GENOMIC DNA]</scope>
    <source>
        <strain evidence="2 3">04SU4-P</strain>
    </source>
</reference>
<keyword evidence="3" id="KW-1185">Reference proteome</keyword>
<dbReference type="EMBL" id="JAXCLX010000001">
    <property type="protein sequence ID" value="MDY0872129.1"/>
    <property type="molecule type" value="Genomic_DNA"/>
</dbReference>
<feature type="chain" id="PRO_5047416089" description="Lipoprotein" evidence="1">
    <location>
        <begin position="19"/>
        <end position="148"/>
    </location>
</feature>
<protein>
    <recommendedName>
        <fullName evidence="4">Lipoprotein</fullName>
    </recommendedName>
</protein>
<dbReference type="RefSeq" id="WP_320500547.1">
    <property type="nucleotide sequence ID" value="NZ_JAXCLX010000001.1"/>
</dbReference>
<comment type="caution">
    <text evidence="2">The sequence shown here is derived from an EMBL/GenBank/DDBJ whole genome shotgun (WGS) entry which is preliminary data.</text>
</comment>
<name>A0ABU5DXT9_9PROT</name>
<gene>
    <name evidence="2" type="ORF">SMD31_09350</name>
</gene>
<evidence type="ECO:0000313" key="3">
    <source>
        <dbReference type="Proteomes" id="UP001271769"/>
    </source>
</evidence>
<dbReference type="Proteomes" id="UP001271769">
    <property type="component" value="Unassembled WGS sequence"/>
</dbReference>
<feature type="signal peptide" evidence="1">
    <location>
        <begin position="1"/>
        <end position="18"/>
    </location>
</feature>
<keyword evidence="1" id="KW-0732">Signal</keyword>
<proteinExistence type="predicted"/>
<evidence type="ECO:0008006" key="4">
    <source>
        <dbReference type="Google" id="ProtNLM"/>
    </source>
</evidence>
<organism evidence="2 3">
    <name type="scientific">Dongia rigui</name>
    <dbReference type="NCBI Taxonomy" id="940149"/>
    <lineage>
        <taxon>Bacteria</taxon>
        <taxon>Pseudomonadati</taxon>
        <taxon>Pseudomonadota</taxon>
        <taxon>Alphaproteobacteria</taxon>
        <taxon>Rhodospirillales</taxon>
        <taxon>Dongiaceae</taxon>
        <taxon>Dongia</taxon>
    </lineage>
</organism>
<evidence type="ECO:0000256" key="1">
    <source>
        <dbReference type="SAM" id="SignalP"/>
    </source>
</evidence>
<dbReference type="PROSITE" id="PS51257">
    <property type="entry name" value="PROKAR_LIPOPROTEIN"/>
    <property type="match status" value="1"/>
</dbReference>
<evidence type="ECO:0000313" key="2">
    <source>
        <dbReference type="EMBL" id="MDY0872129.1"/>
    </source>
</evidence>
<sequence>MRHALFCVLGATLLTACAAQPYKPGAAMRTPKNPAHGVQAPDAAAAPAETPAPATIWQTADKLMGLAADELQAALGKPARIRDEEDGRIFQYIGSDCVLDLFLYPEAAAGAYRVSYAEARSIRAEKKPVDTCLKSLPAPIVADNAPTS</sequence>
<accession>A0ABU5DXT9</accession>